<feature type="chain" id="PRO_5019563052" description="Galactose oxidase" evidence="3">
    <location>
        <begin position="23"/>
        <end position="408"/>
    </location>
</feature>
<keyword evidence="2" id="KW-0677">Repeat</keyword>
<gene>
    <name evidence="4" type="ORF">BC938DRAFT_476427</name>
</gene>
<sequence>MTKTIFQTLLVFLAAMTHQATAFTPTTQWAQTAVLIDDIIYVYGGARSKINGITNLYTLNISQSWNTSAPAWADHSSDAGNFTVPKSAYHSMWPSDDEESFYVWGGGNSFSEKPKLSGFAQYNIANKTWSLPSGSAAVSVPLPRRETVASWTASSVVYIWAGLGDGDTGYSINGTSGTKIFTEMISFDTVNLAWSVLSIPGPLPIPRILHTSTMLPNNQIVMIGGLYVTQTNITSVNRVYANLTEIPVFDTTDGTWILNNASGNVPMNRRAHAAVLAISKRQREITSPRYQKSTSLKRLTDFTRTGEDEYSIIICCGGTKTNNVNLNDVAVLDTATWQWTQPSVNGTPPPARYGSSSIMVNGQMIVMFGSGNSSALNDIAVLDTRITPYQWATQFDSDDDEWIGGQGE</sequence>
<dbReference type="InterPro" id="IPR015915">
    <property type="entry name" value="Kelch-typ_b-propeller"/>
</dbReference>
<keyword evidence="3" id="KW-0732">Signal</keyword>
<feature type="signal peptide" evidence="3">
    <location>
        <begin position="1"/>
        <end position="22"/>
    </location>
</feature>
<evidence type="ECO:0008006" key="6">
    <source>
        <dbReference type="Google" id="ProtNLM"/>
    </source>
</evidence>
<evidence type="ECO:0000256" key="2">
    <source>
        <dbReference type="ARBA" id="ARBA00022737"/>
    </source>
</evidence>
<dbReference type="Proteomes" id="UP000274822">
    <property type="component" value="Unassembled WGS sequence"/>
</dbReference>
<dbReference type="Pfam" id="PF24681">
    <property type="entry name" value="Kelch_KLHDC2_KLHL20_DRC7"/>
    <property type="match status" value="2"/>
</dbReference>
<protein>
    <recommendedName>
        <fullName evidence="6">Galactose oxidase</fullName>
    </recommendedName>
</protein>
<evidence type="ECO:0000313" key="4">
    <source>
        <dbReference type="EMBL" id="RUS35049.1"/>
    </source>
</evidence>
<evidence type="ECO:0000313" key="5">
    <source>
        <dbReference type="Proteomes" id="UP000274822"/>
    </source>
</evidence>
<name>A0A433QZ41_9FUNG</name>
<evidence type="ECO:0000256" key="3">
    <source>
        <dbReference type="SAM" id="SignalP"/>
    </source>
</evidence>
<reference evidence="4 5" key="1">
    <citation type="journal article" date="2018" name="New Phytol.">
        <title>Phylogenomics of Endogonaceae and evolution of mycorrhizas within Mucoromycota.</title>
        <authorList>
            <person name="Chang Y."/>
            <person name="Desiro A."/>
            <person name="Na H."/>
            <person name="Sandor L."/>
            <person name="Lipzen A."/>
            <person name="Clum A."/>
            <person name="Barry K."/>
            <person name="Grigoriev I.V."/>
            <person name="Martin F.M."/>
            <person name="Stajich J.E."/>
            <person name="Smith M.E."/>
            <person name="Bonito G."/>
            <person name="Spatafora J.W."/>
        </authorList>
    </citation>
    <scope>NUCLEOTIDE SEQUENCE [LARGE SCALE GENOMIC DNA]</scope>
    <source>
        <strain evidence="4 5">AD002</strain>
    </source>
</reference>
<dbReference type="EMBL" id="RBNJ01000237">
    <property type="protein sequence ID" value="RUS35049.1"/>
    <property type="molecule type" value="Genomic_DNA"/>
</dbReference>
<dbReference type="PANTHER" id="PTHR46093">
    <property type="entry name" value="ACYL-COA-BINDING DOMAIN-CONTAINING PROTEIN 5"/>
    <property type="match status" value="1"/>
</dbReference>
<dbReference type="AlphaFoldDB" id="A0A433QZ41"/>
<dbReference type="SUPFAM" id="SSF117281">
    <property type="entry name" value="Kelch motif"/>
    <property type="match status" value="1"/>
</dbReference>
<proteinExistence type="predicted"/>
<keyword evidence="5" id="KW-1185">Reference proteome</keyword>
<keyword evidence="1" id="KW-0880">Kelch repeat</keyword>
<comment type="caution">
    <text evidence="4">The sequence shown here is derived from an EMBL/GenBank/DDBJ whole genome shotgun (WGS) entry which is preliminary data.</text>
</comment>
<dbReference type="Gene3D" id="2.120.10.80">
    <property type="entry name" value="Kelch-type beta propeller"/>
    <property type="match status" value="2"/>
</dbReference>
<organism evidence="4 5">
    <name type="scientific">Jimgerdemannia flammicorona</name>
    <dbReference type="NCBI Taxonomy" id="994334"/>
    <lineage>
        <taxon>Eukaryota</taxon>
        <taxon>Fungi</taxon>
        <taxon>Fungi incertae sedis</taxon>
        <taxon>Mucoromycota</taxon>
        <taxon>Mucoromycotina</taxon>
        <taxon>Endogonomycetes</taxon>
        <taxon>Endogonales</taxon>
        <taxon>Endogonaceae</taxon>
        <taxon>Jimgerdemannia</taxon>
    </lineage>
</organism>
<dbReference type="PANTHER" id="PTHR46093:SF18">
    <property type="entry name" value="FIBRONECTIN TYPE-III DOMAIN-CONTAINING PROTEIN"/>
    <property type="match status" value="1"/>
</dbReference>
<evidence type="ECO:0000256" key="1">
    <source>
        <dbReference type="ARBA" id="ARBA00022441"/>
    </source>
</evidence>
<accession>A0A433QZ41</accession>